<reference evidence="1 2" key="1">
    <citation type="submission" date="2017-03" db="EMBL/GenBank/DDBJ databases">
        <title>Genomes of endolithic fungi from Antarctica.</title>
        <authorList>
            <person name="Coleine C."/>
            <person name="Masonjones S."/>
            <person name="Stajich J.E."/>
        </authorList>
    </citation>
    <scope>NUCLEOTIDE SEQUENCE [LARGE SCALE GENOMIC DNA]</scope>
    <source>
        <strain evidence="1 2">CCFEE 5311</strain>
    </source>
</reference>
<dbReference type="EMBL" id="NAJP01000043">
    <property type="protein sequence ID" value="TKA38776.1"/>
    <property type="molecule type" value="Genomic_DNA"/>
</dbReference>
<dbReference type="STRING" id="329885.A0A4U0UUJ8"/>
<organism evidence="1 2">
    <name type="scientific">Friedmanniomyces endolithicus</name>
    <dbReference type="NCBI Taxonomy" id="329885"/>
    <lineage>
        <taxon>Eukaryota</taxon>
        <taxon>Fungi</taxon>
        <taxon>Dikarya</taxon>
        <taxon>Ascomycota</taxon>
        <taxon>Pezizomycotina</taxon>
        <taxon>Dothideomycetes</taxon>
        <taxon>Dothideomycetidae</taxon>
        <taxon>Mycosphaerellales</taxon>
        <taxon>Teratosphaeriaceae</taxon>
        <taxon>Friedmanniomyces</taxon>
    </lineage>
</organism>
<protein>
    <recommendedName>
        <fullName evidence="3">F-box domain-containing protein</fullName>
    </recommendedName>
</protein>
<name>A0A4U0UUJ8_9PEZI</name>
<sequence>MTPPLKSTLAKVTGERQDRINTLPVELQRVIFEYLLPSHRPDKELQPELLISKKPPHALYQLAATCRSLDQQLQSWGQHWLKSHAAITKYKQLHDTQPGRRFLTGKNGLLFWIKRRCVFCGKQTHRSAILANGLRCCIVCDQEQWPDKITKTKAKEEYNLRDHHLLPRYYHHPSYAKLAKLGIPSGIIEPRYGTCQVANVMTTMFLLSDVQRLAEAIHGNFEVYLARKKREAEDWKEPGAGIEGAGTEPDASMTQAKVTVDESVFVGEALTFLEHEAVGIGSRKVMWDATGMVSG</sequence>
<evidence type="ECO:0000313" key="2">
    <source>
        <dbReference type="Proteomes" id="UP000310066"/>
    </source>
</evidence>
<evidence type="ECO:0000313" key="1">
    <source>
        <dbReference type="EMBL" id="TKA38776.1"/>
    </source>
</evidence>
<gene>
    <name evidence="1" type="ORF">B0A54_08740</name>
</gene>
<comment type="caution">
    <text evidence="1">The sequence shown here is derived from an EMBL/GenBank/DDBJ whole genome shotgun (WGS) entry which is preliminary data.</text>
</comment>
<proteinExistence type="predicted"/>
<accession>A0A4U0UUJ8</accession>
<evidence type="ECO:0008006" key="3">
    <source>
        <dbReference type="Google" id="ProtNLM"/>
    </source>
</evidence>
<dbReference type="OrthoDB" id="5313288at2759"/>
<dbReference type="Proteomes" id="UP000310066">
    <property type="component" value="Unassembled WGS sequence"/>
</dbReference>
<dbReference type="AlphaFoldDB" id="A0A4U0UUJ8"/>